<dbReference type="AlphaFoldDB" id="A0A3S5AG38"/>
<evidence type="ECO:0000313" key="3">
    <source>
        <dbReference type="Proteomes" id="UP000784294"/>
    </source>
</evidence>
<protein>
    <submittedName>
        <fullName evidence="2">Uncharacterized protein</fullName>
    </submittedName>
</protein>
<reference evidence="2" key="1">
    <citation type="submission" date="2018-11" db="EMBL/GenBank/DDBJ databases">
        <authorList>
            <consortium name="Pathogen Informatics"/>
        </authorList>
    </citation>
    <scope>NUCLEOTIDE SEQUENCE</scope>
</reference>
<evidence type="ECO:0000313" key="2">
    <source>
        <dbReference type="EMBL" id="VEL36163.1"/>
    </source>
</evidence>
<feature type="region of interest" description="Disordered" evidence="1">
    <location>
        <begin position="105"/>
        <end position="130"/>
    </location>
</feature>
<gene>
    <name evidence="2" type="ORF">PXEA_LOCUS29603</name>
</gene>
<comment type="caution">
    <text evidence="2">The sequence shown here is derived from an EMBL/GenBank/DDBJ whole genome shotgun (WGS) entry which is preliminary data.</text>
</comment>
<name>A0A3S5AG38_9PLAT</name>
<organism evidence="2 3">
    <name type="scientific">Protopolystoma xenopodis</name>
    <dbReference type="NCBI Taxonomy" id="117903"/>
    <lineage>
        <taxon>Eukaryota</taxon>
        <taxon>Metazoa</taxon>
        <taxon>Spiralia</taxon>
        <taxon>Lophotrochozoa</taxon>
        <taxon>Platyhelminthes</taxon>
        <taxon>Monogenea</taxon>
        <taxon>Polyopisthocotylea</taxon>
        <taxon>Polystomatidea</taxon>
        <taxon>Polystomatidae</taxon>
        <taxon>Protopolystoma</taxon>
    </lineage>
</organism>
<sequence length="130" mass="14132">MTTESLQNAPNSSFKEEPHFKAKLAVGNADICCRQMNQLIVLLFAVTSGERLTAAFDPTEPCFARIASYAGTTVASTSSRTHNPSRGTQEPVNLFFFLRDSTKTRSLGKRPDAETGPMSIIERVPPPVAS</sequence>
<dbReference type="EMBL" id="CAAALY010251557">
    <property type="protein sequence ID" value="VEL36163.1"/>
    <property type="molecule type" value="Genomic_DNA"/>
</dbReference>
<evidence type="ECO:0000256" key="1">
    <source>
        <dbReference type="SAM" id="MobiDB-lite"/>
    </source>
</evidence>
<keyword evidence="3" id="KW-1185">Reference proteome</keyword>
<dbReference type="Proteomes" id="UP000784294">
    <property type="component" value="Unassembled WGS sequence"/>
</dbReference>
<proteinExistence type="predicted"/>
<accession>A0A3S5AG38</accession>